<dbReference type="InterPro" id="IPR001387">
    <property type="entry name" value="Cro/C1-type_HTH"/>
</dbReference>
<dbReference type="PANTHER" id="PTHR46558:SF11">
    <property type="entry name" value="HTH-TYPE TRANSCRIPTIONAL REGULATOR XRE"/>
    <property type="match status" value="1"/>
</dbReference>
<reference evidence="3" key="2">
    <citation type="journal article" date="2021" name="PeerJ">
        <title>Extensive microbial diversity within the chicken gut microbiome revealed by metagenomics and culture.</title>
        <authorList>
            <person name="Gilroy R."/>
            <person name="Ravi A."/>
            <person name="Getino M."/>
            <person name="Pursley I."/>
            <person name="Horton D.L."/>
            <person name="Alikhan N.F."/>
            <person name="Baker D."/>
            <person name="Gharbi K."/>
            <person name="Hall N."/>
            <person name="Watson M."/>
            <person name="Adriaenssens E.M."/>
            <person name="Foster-Nyarko E."/>
            <person name="Jarju S."/>
            <person name="Secka A."/>
            <person name="Antonio M."/>
            <person name="Oren A."/>
            <person name="Chaudhuri R.R."/>
            <person name="La Ragione R."/>
            <person name="Hildebrand F."/>
            <person name="Pallen M.J."/>
        </authorList>
    </citation>
    <scope>NUCLEOTIDE SEQUENCE</scope>
    <source>
        <strain evidence="3">ChiBcec16-1751</strain>
    </source>
</reference>
<dbReference type="Gene3D" id="1.25.40.10">
    <property type="entry name" value="Tetratricopeptide repeat domain"/>
    <property type="match status" value="1"/>
</dbReference>
<protein>
    <submittedName>
        <fullName evidence="3">Helix-turn-helix transcriptional regulator</fullName>
    </submittedName>
</protein>
<proteinExistence type="predicted"/>
<feature type="non-terminal residue" evidence="3">
    <location>
        <position position="159"/>
    </location>
</feature>
<dbReference type="GO" id="GO:0003677">
    <property type="term" value="F:DNA binding"/>
    <property type="evidence" value="ECO:0007669"/>
    <property type="project" value="UniProtKB-KW"/>
</dbReference>
<name>A0A9D1JTC7_9FIRM</name>
<evidence type="ECO:0000256" key="1">
    <source>
        <dbReference type="ARBA" id="ARBA00023125"/>
    </source>
</evidence>
<accession>A0A9D1JTC7</accession>
<dbReference type="CDD" id="cd00093">
    <property type="entry name" value="HTH_XRE"/>
    <property type="match status" value="1"/>
</dbReference>
<sequence length="159" mass="17657">MKLSLSQNICKLRKANHLTQEQLAEALGVTFAAISKWERGAATPELTLIAQMADLFGVSMDVLVGFEVRNNHITAVEERIHNLQRSKQYGDAMAESESALLRYPNDFRIVYRAGEVYAFAGMEGKAEPHLRRCIALLEHAISLLSQNTGPEISEVSIQS</sequence>
<gene>
    <name evidence="3" type="ORF">IAA83_01560</name>
</gene>
<dbReference type="InterPro" id="IPR011990">
    <property type="entry name" value="TPR-like_helical_dom_sf"/>
</dbReference>
<dbReference type="PANTHER" id="PTHR46558">
    <property type="entry name" value="TRACRIPTIONAL REGULATORY PROTEIN-RELATED-RELATED"/>
    <property type="match status" value="1"/>
</dbReference>
<organism evidence="3 4">
    <name type="scientific">Candidatus Avoscillospira avistercoris</name>
    <dbReference type="NCBI Taxonomy" id="2840707"/>
    <lineage>
        <taxon>Bacteria</taxon>
        <taxon>Bacillati</taxon>
        <taxon>Bacillota</taxon>
        <taxon>Clostridia</taxon>
        <taxon>Eubacteriales</taxon>
        <taxon>Oscillospiraceae</taxon>
        <taxon>Oscillospiraceae incertae sedis</taxon>
        <taxon>Candidatus Avoscillospira</taxon>
    </lineage>
</organism>
<reference evidence="3" key="1">
    <citation type="submission" date="2020-10" db="EMBL/GenBank/DDBJ databases">
        <authorList>
            <person name="Gilroy R."/>
        </authorList>
    </citation>
    <scope>NUCLEOTIDE SEQUENCE</scope>
    <source>
        <strain evidence="3">ChiBcec16-1751</strain>
    </source>
</reference>
<dbReference type="Gene3D" id="1.10.260.40">
    <property type="entry name" value="lambda repressor-like DNA-binding domains"/>
    <property type="match status" value="1"/>
</dbReference>
<feature type="domain" description="HTH cro/C1-type" evidence="2">
    <location>
        <begin position="11"/>
        <end position="63"/>
    </location>
</feature>
<dbReference type="AlphaFoldDB" id="A0A9D1JTC7"/>
<keyword evidence="1" id="KW-0238">DNA-binding</keyword>
<dbReference type="SUPFAM" id="SSF47413">
    <property type="entry name" value="lambda repressor-like DNA-binding domains"/>
    <property type="match status" value="1"/>
</dbReference>
<dbReference type="Pfam" id="PF01381">
    <property type="entry name" value="HTH_3"/>
    <property type="match status" value="1"/>
</dbReference>
<dbReference type="Proteomes" id="UP000886741">
    <property type="component" value="Unassembled WGS sequence"/>
</dbReference>
<dbReference type="PROSITE" id="PS50943">
    <property type="entry name" value="HTH_CROC1"/>
    <property type="match status" value="1"/>
</dbReference>
<evidence type="ECO:0000259" key="2">
    <source>
        <dbReference type="PROSITE" id="PS50943"/>
    </source>
</evidence>
<comment type="caution">
    <text evidence="3">The sequence shown here is derived from an EMBL/GenBank/DDBJ whole genome shotgun (WGS) entry which is preliminary data.</text>
</comment>
<dbReference type="InterPro" id="IPR010982">
    <property type="entry name" value="Lambda_DNA-bd_dom_sf"/>
</dbReference>
<evidence type="ECO:0000313" key="3">
    <source>
        <dbReference type="EMBL" id="HIS64044.1"/>
    </source>
</evidence>
<evidence type="ECO:0000313" key="4">
    <source>
        <dbReference type="Proteomes" id="UP000886741"/>
    </source>
</evidence>
<dbReference type="SUPFAM" id="SSF48452">
    <property type="entry name" value="TPR-like"/>
    <property type="match status" value="1"/>
</dbReference>
<dbReference type="SMART" id="SM00530">
    <property type="entry name" value="HTH_XRE"/>
    <property type="match status" value="1"/>
</dbReference>
<dbReference type="EMBL" id="DVJJ01000028">
    <property type="protein sequence ID" value="HIS64044.1"/>
    <property type="molecule type" value="Genomic_DNA"/>
</dbReference>